<comment type="caution">
    <text evidence="1">The sequence shown here is derived from an EMBL/GenBank/DDBJ whole genome shotgun (WGS) entry which is preliminary data.</text>
</comment>
<keyword evidence="2" id="KW-1185">Reference proteome</keyword>
<evidence type="ECO:0000313" key="1">
    <source>
        <dbReference type="EMBL" id="TMS58481.1"/>
    </source>
</evidence>
<accession>A0ACD3SQA9</accession>
<organism evidence="1 2">
    <name type="scientific">Imbroritus primus</name>
    <dbReference type="NCBI Taxonomy" id="3058603"/>
    <lineage>
        <taxon>Bacteria</taxon>
        <taxon>Pseudomonadati</taxon>
        <taxon>Pseudomonadota</taxon>
        <taxon>Betaproteobacteria</taxon>
        <taxon>Burkholderiales</taxon>
        <taxon>Burkholderiaceae</taxon>
        <taxon>Imbroritus</taxon>
    </lineage>
</organism>
<gene>
    <name evidence="1" type="ORF">MW7_007050</name>
</gene>
<proteinExistence type="predicted"/>
<protein>
    <submittedName>
        <fullName evidence="1">LysR family transcriptional regulator</fullName>
    </submittedName>
</protein>
<reference evidence="1" key="1">
    <citation type="submission" date="2019-05" db="EMBL/GenBank/DDBJ databases">
        <title>Revised genome assembly of Burkholderiaceae (previously Ralstonia) sp. PBA.</title>
        <authorList>
            <person name="Gan H.M."/>
        </authorList>
    </citation>
    <scope>NUCLEOTIDE SEQUENCE</scope>
    <source>
        <strain evidence="1">PBA</strain>
    </source>
</reference>
<evidence type="ECO:0000313" key="2">
    <source>
        <dbReference type="Proteomes" id="UP000004277"/>
    </source>
</evidence>
<dbReference type="EMBL" id="AKCV02000015">
    <property type="protein sequence ID" value="TMS58481.1"/>
    <property type="molecule type" value="Genomic_DNA"/>
</dbReference>
<name>A0ACD3SQA9_9BURK</name>
<sequence length="317" mass="33883">MELRQLRYLVAIAEHGSFSRAAEKVFIAQSALSHQLAQLERELGVQLLHRAHRGVELTEAGHAFLPHAKAVLRQTEDARASVRSAPGEPAGKVVIGLPQSISNVLALPLLQAVRAALPNVELELTEELTGTLTDQLRTGSLHLAVLFDNGDLSEFETQPLASERLCLVSRRPDQGAAPRTISLRKALSMPLVLPAGRHGVRPIIERMARERGYGAPHVIADISSVSILRSTLLAGIGHTLLPVMPLKADIDSGGLVAVPVVSPPLVRVVAVCASRRVPLTAAATAVLQMLDTLVRDLCRSGAWVDATPLGVSTETRV</sequence>
<dbReference type="Proteomes" id="UP000004277">
    <property type="component" value="Unassembled WGS sequence"/>
</dbReference>